<feature type="transmembrane region" description="Helical" evidence="15">
    <location>
        <begin position="20"/>
        <end position="41"/>
    </location>
</feature>
<feature type="transmembrane region" description="Helical" evidence="15">
    <location>
        <begin position="333"/>
        <end position="353"/>
    </location>
</feature>
<dbReference type="GO" id="GO:0048471">
    <property type="term" value="C:perinuclear region of cytoplasm"/>
    <property type="evidence" value="ECO:0007669"/>
    <property type="project" value="UniProtKB-SubCell"/>
</dbReference>
<evidence type="ECO:0000256" key="4">
    <source>
        <dbReference type="ARBA" id="ARBA00007004"/>
    </source>
</evidence>
<dbReference type="GO" id="GO:0016020">
    <property type="term" value="C:membrane"/>
    <property type="evidence" value="ECO:0007669"/>
    <property type="project" value="InterPro"/>
</dbReference>
<evidence type="ECO:0000313" key="17">
    <source>
        <dbReference type="EMBL" id="KAG9474694.1"/>
    </source>
</evidence>
<dbReference type="OrthoDB" id="4142200at2759"/>
<name>A0A8J6K460_ELECQ</name>
<feature type="region of interest" description="Disordered" evidence="14">
    <location>
        <begin position="409"/>
        <end position="431"/>
    </location>
</feature>
<comment type="subcellular location">
    <subcellularLocation>
        <location evidence="3">Cytoplasm</location>
        <location evidence="3">Perinuclear region</location>
    </subcellularLocation>
    <subcellularLocation>
        <location evidence="2">Endomembrane system</location>
        <topology evidence="2">Multi-pass membrane protein</topology>
    </subcellularLocation>
</comment>
<dbReference type="EMBL" id="WNTK01000013">
    <property type="protein sequence ID" value="KAG9474694.1"/>
    <property type="molecule type" value="Genomic_DNA"/>
</dbReference>
<dbReference type="InterPro" id="IPR050820">
    <property type="entry name" value="MFS_Sugar_Transporter"/>
</dbReference>
<gene>
    <name evidence="17" type="ORF">GDO78_004808</name>
</gene>
<evidence type="ECO:0000256" key="10">
    <source>
        <dbReference type="ARBA" id="ARBA00023136"/>
    </source>
</evidence>
<dbReference type="PRINTS" id="PR00171">
    <property type="entry name" value="SUGRTRNSPORT"/>
</dbReference>
<protein>
    <recommendedName>
        <fullName evidence="12">Solute carrier family 2, facilitated glucose transporter member 10</fullName>
    </recommendedName>
    <alternativeName>
        <fullName evidence="13">Glucose transporter type 10</fullName>
    </alternativeName>
</protein>
<keyword evidence="18" id="KW-1185">Reference proteome</keyword>
<feature type="transmembrane region" description="Helical" evidence="15">
    <location>
        <begin position="186"/>
        <end position="209"/>
    </location>
</feature>
<dbReference type="InterPro" id="IPR005828">
    <property type="entry name" value="MFS_sugar_transport-like"/>
</dbReference>
<sequence length="431" mass="46591">MACCIYVSEMVQPHQRGMLVSLYETGVTVGILLSYGMNYLLSVWRYMFGLAISPAVLQLVSISFLPSRPVEMTPSDQEAHDGLIPLQDFEEGKDLKTFSSPRVFSILDLFSSQDNMRTRTLVGTGLVVFQQLTGQPNVLYYASTIFRSVGFQSNSSAVLASVGLGVVKVLSTLVAVSCADKAGRRALLLTGCIMMTVSVTTIGCASFMIRFDPHKSCESLAQVNMSSHLSNSTARAESIHDLTASLSDPKTEALLTTSGMMNGSAAGATSASRGPVKHANASVRAGPLLSNAVLNWITLLTLMVFVSAFSVGFGPMTWLVLSEIYPTEIRGRAFAFCNSLNWATNLLVTLTFLDVIESIGLSWIFLLYGLMGVAAAIFIYMFIPETKGRTLQEIDALFSDRRFLASGRPSGHRYQKMEPSTASDSSASSGF</sequence>
<evidence type="ECO:0000256" key="9">
    <source>
        <dbReference type="ARBA" id="ARBA00022989"/>
    </source>
</evidence>
<dbReference type="InterPro" id="IPR003663">
    <property type="entry name" value="Sugar/inositol_transpt"/>
</dbReference>
<dbReference type="SUPFAM" id="SSF103473">
    <property type="entry name" value="MFS general substrate transporter"/>
    <property type="match status" value="1"/>
</dbReference>
<feature type="transmembrane region" description="Helical" evidence="15">
    <location>
        <begin position="296"/>
        <end position="321"/>
    </location>
</feature>
<comment type="function">
    <text evidence="11">Facilitative glucose transporter required for the development of the cardiovascular system.</text>
</comment>
<keyword evidence="8 15" id="KW-0812">Transmembrane</keyword>
<evidence type="ECO:0000256" key="1">
    <source>
        <dbReference type="ARBA" id="ARBA00000618"/>
    </source>
</evidence>
<reference evidence="17" key="1">
    <citation type="thesis" date="2020" institute="ProQuest LLC" country="789 East Eisenhower Parkway, Ann Arbor, MI, USA">
        <title>Comparative Genomics and Chromosome Evolution.</title>
        <authorList>
            <person name="Mudd A.B."/>
        </authorList>
    </citation>
    <scope>NUCLEOTIDE SEQUENCE</scope>
    <source>
        <strain evidence="17">HN-11 Male</strain>
        <tissue evidence="17">Kidney and liver</tissue>
    </source>
</reference>
<evidence type="ECO:0000256" key="2">
    <source>
        <dbReference type="ARBA" id="ARBA00004127"/>
    </source>
</evidence>
<feature type="domain" description="Major facilitator superfamily (MFS) profile" evidence="16">
    <location>
        <begin position="1"/>
        <end position="387"/>
    </location>
</feature>
<accession>A0A8J6K460</accession>
<evidence type="ECO:0000256" key="13">
    <source>
        <dbReference type="ARBA" id="ARBA00042909"/>
    </source>
</evidence>
<feature type="compositionally biased region" description="Low complexity" evidence="14">
    <location>
        <begin position="420"/>
        <end position="431"/>
    </location>
</feature>
<dbReference type="Proteomes" id="UP000770717">
    <property type="component" value="Unassembled WGS sequence"/>
</dbReference>
<dbReference type="GO" id="GO:0012505">
    <property type="term" value="C:endomembrane system"/>
    <property type="evidence" value="ECO:0007669"/>
    <property type="project" value="UniProtKB-SubCell"/>
</dbReference>
<evidence type="ECO:0000259" key="16">
    <source>
        <dbReference type="PROSITE" id="PS50850"/>
    </source>
</evidence>
<keyword evidence="5" id="KW-0813">Transport</keyword>
<evidence type="ECO:0000256" key="3">
    <source>
        <dbReference type="ARBA" id="ARBA00004556"/>
    </source>
</evidence>
<dbReference type="GO" id="GO:1904659">
    <property type="term" value="P:D-glucose transmembrane transport"/>
    <property type="evidence" value="ECO:0007669"/>
    <property type="project" value="TreeGrafter"/>
</dbReference>
<dbReference type="FunFam" id="1.20.1250.20:FF:000164">
    <property type="entry name" value="solute carrier family 2, facilitated glucose transporter member 10"/>
    <property type="match status" value="1"/>
</dbReference>
<keyword evidence="6" id="KW-0963">Cytoplasm</keyword>
<comment type="caution">
    <text evidence="17">The sequence shown here is derived from an EMBL/GenBank/DDBJ whole genome shotgun (WGS) entry which is preliminary data.</text>
</comment>
<evidence type="ECO:0000256" key="14">
    <source>
        <dbReference type="SAM" id="MobiDB-lite"/>
    </source>
</evidence>
<dbReference type="PROSITE" id="PS50850">
    <property type="entry name" value="MFS"/>
    <property type="match status" value="1"/>
</dbReference>
<keyword evidence="9 15" id="KW-1133">Transmembrane helix</keyword>
<keyword evidence="10 15" id="KW-0472">Membrane</keyword>
<feature type="transmembrane region" description="Helical" evidence="15">
    <location>
        <begin position="48"/>
        <end position="65"/>
    </location>
</feature>
<feature type="transmembrane region" description="Helical" evidence="15">
    <location>
        <begin position="359"/>
        <end position="383"/>
    </location>
</feature>
<dbReference type="Gene3D" id="1.20.1250.20">
    <property type="entry name" value="MFS general substrate transporter like domains"/>
    <property type="match status" value="2"/>
</dbReference>
<feature type="transmembrane region" description="Helical" evidence="15">
    <location>
        <begin position="157"/>
        <end position="179"/>
    </location>
</feature>
<dbReference type="PANTHER" id="PTHR48023:SF7">
    <property type="entry name" value="SOLUTE CARRIER FAMILY 2, FACILITATED GLUCOSE TRANSPORTER MEMBER 10"/>
    <property type="match status" value="1"/>
</dbReference>
<evidence type="ECO:0000256" key="6">
    <source>
        <dbReference type="ARBA" id="ARBA00022490"/>
    </source>
</evidence>
<dbReference type="GO" id="GO:0055056">
    <property type="term" value="F:D-glucose transmembrane transporter activity"/>
    <property type="evidence" value="ECO:0007669"/>
    <property type="project" value="TreeGrafter"/>
</dbReference>
<dbReference type="InterPro" id="IPR020846">
    <property type="entry name" value="MFS_dom"/>
</dbReference>
<keyword evidence="7" id="KW-0762">Sugar transport</keyword>
<evidence type="ECO:0000256" key="8">
    <source>
        <dbReference type="ARBA" id="ARBA00022692"/>
    </source>
</evidence>
<comment type="catalytic activity">
    <reaction evidence="1">
        <text>D-glucose(out) = D-glucose(in)</text>
        <dbReference type="Rhea" id="RHEA:60376"/>
        <dbReference type="ChEBI" id="CHEBI:4167"/>
    </reaction>
</comment>
<evidence type="ECO:0000256" key="11">
    <source>
        <dbReference type="ARBA" id="ARBA00037777"/>
    </source>
</evidence>
<evidence type="ECO:0000256" key="7">
    <source>
        <dbReference type="ARBA" id="ARBA00022597"/>
    </source>
</evidence>
<evidence type="ECO:0000256" key="5">
    <source>
        <dbReference type="ARBA" id="ARBA00022448"/>
    </source>
</evidence>
<proteinExistence type="inferred from homology"/>
<dbReference type="GO" id="GO:0072359">
    <property type="term" value="P:circulatory system development"/>
    <property type="evidence" value="ECO:0007669"/>
    <property type="project" value="TreeGrafter"/>
</dbReference>
<evidence type="ECO:0000256" key="15">
    <source>
        <dbReference type="SAM" id="Phobius"/>
    </source>
</evidence>
<comment type="similarity">
    <text evidence="4">Belongs to the major facilitator superfamily. Sugar transporter (TC 2.A.1.1) family. Glucose transporter subfamily.</text>
</comment>
<dbReference type="AlphaFoldDB" id="A0A8J6K460"/>
<dbReference type="InterPro" id="IPR036259">
    <property type="entry name" value="MFS_trans_sf"/>
</dbReference>
<dbReference type="PANTHER" id="PTHR48023">
    <property type="entry name" value="D-XYLOSE-PROTON SYMPORTER-LIKE 2"/>
    <property type="match status" value="1"/>
</dbReference>
<dbReference type="Pfam" id="PF00083">
    <property type="entry name" value="Sugar_tr"/>
    <property type="match status" value="2"/>
</dbReference>
<organism evidence="17 18">
    <name type="scientific">Eleutherodactylus coqui</name>
    <name type="common">Puerto Rican coqui</name>
    <dbReference type="NCBI Taxonomy" id="57060"/>
    <lineage>
        <taxon>Eukaryota</taxon>
        <taxon>Metazoa</taxon>
        <taxon>Chordata</taxon>
        <taxon>Craniata</taxon>
        <taxon>Vertebrata</taxon>
        <taxon>Euteleostomi</taxon>
        <taxon>Amphibia</taxon>
        <taxon>Batrachia</taxon>
        <taxon>Anura</taxon>
        <taxon>Neobatrachia</taxon>
        <taxon>Hyloidea</taxon>
        <taxon>Eleutherodactylidae</taxon>
        <taxon>Eleutherodactylinae</taxon>
        <taxon>Eleutherodactylus</taxon>
        <taxon>Eleutherodactylus</taxon>
    </lineage>
</organism>
<evidence type="ECO:0000256" key="12">
    <source>
        <dbReference type="ARBA" id="ARBA00039240"/>
    </source>
</evidence>
<evidence type="ECO:0000313" key="18">
    <source>
        <dbReference type="Proteomes" id="UP000770717"/>
    </source>
</evidence>